<evidence type="ECO:0000256" key="2">
    <source>
        <dbReference type="ARBA" id="ARBA00008900"/>
    </source>
</evidence>
<protein>
    <recommendedName>
        <fullName evidence="4">6-carboxy-5,6,7,8-tetrahydropterin synthase</fullName>
        <ecNumber evidence="3">4.1.2.50</ecNumber>
    </recommendedName>
    <alternativeName>
        <fullName evidence="5">Queuosine biosynthesis protein QueD</fullName>
    </alternativeName>
</protein>
<dbReference type="InterPro" id="IPR038418">
    <property type="entry name" value="6-PTP_synth/QueD_sf"/>
</dbReference>
<dbReference type="RefSeq" id="WP_123659176.1">
    <property type="nucleotide sequence ID" value="NZ_AYKG01000056.1"/>
</dbReference>
<dbReference type="Proteomes" id="UP000285310">
    <property type="component" value="Unassembled WGS sequence"/>
</dbReference>
<dbReference type="UniPathway" id="UPA00391"/>
<evidence type="ECO:0000256" key="1">
    <source>
        <dbReference type="ARBA" id="ARBA00005061"/>
    </source>
</evidence>
<keyword evidence="8" id="KW-1185">Reference proteome</keyword>
<dbReference type="SUPFAM" id="SSF55620">
    <property type="entry name" value="Tetrahydrobiopterin biosynthesis enzymes-like"/>
    <property type="match status" value="2"/>
</dbReference>
<proteinExistence type="inferred from homology"/>
<evidence type="ECO:0000256" key="3">
    <source>
        <dbReference type="ARBA" id="ARBA00012982"/>
    </source>
</evidence>
<dbReference type="Gene3D" id="3.30.479.10">
    <property type="entry name" value="6-pyruvoyl tetrahydropterin synthase/QueD"/>
    <property type="match status" value="2"/>
</dbReference>
<dbReference type="InterPro" id="IPR007115">
    <property type="entry name" value="6-PTP_synth/QueD"/>
</dbReference>
<gene>
    <name evidence="7" type="ORF">SAJA_13650</name>
</gene>
<accession>A0A423PGZ5</accession>
<reference evidence="7 8" key="1">
    <citation type="submission" date="2013-10" db="EMBL/GenBank/DDBJ databases">
        <title>Salinisphaera japonica YTM-1 Genome Sequencing.</title>
        <authorList>
            <person name="Lai Q."/>
            <person name="Li C."/>
            <person name="Shao Z."/>
        </authorList>
    </citation>
    <scope>NUCLEOTIDE SEQUENCE [LARGE SCALE GENOMIC DNA]</scope>
    <source>
        <strain evidence="7 8">YTM-1</strain>
    </source>
</reference>
<evidence type="ECO:0000256" key="6">
    <source>
        <dbReference type="ARBA" id="ARBA00048807"/>
    </source>
</evidence>
<dbReference type="InParanoid" id="A0A423PGZ5"/>
<evidence type="ECO:0000256" key="4">
    <source>
        <dbReference type="ARBA" id="ARBA00018141"/>
    </source>
</evidence>
<sequence>MNPAQRSDSLTLFVDHVTHVDCGVLDSARGLCGATWLVDVALTGTRDDQGMLFDFGPAKKLLKAEIDALVDHRLLVPTAAEGISWHGETIKLVTGSGDRYVYTGPASALAYLDCDRITPEFLADWLGARVAAQMPDNVDHVALTLRAEAIDGPVYDYTHGLSAHDGNCQRLAHGHRCRLAVWLDDTPRPDIAHAWAERWQGIFIGSRADLTTPDDATRLGFAYDAPQGHFAIELARERCALIDGPATVENIADAIARALADEHAGQAVTVQAYEGVGKGAIVTHAL</sequence>
<dbReference type="AlphaFoldDB" id="A0A423PGZ5"/>
<dbReference type="GO" id="GO:0070497">
    <property type="term" value="F:6-carboxytetrahydropterin synthase activity"/>
    <property type="evidence" value="ECO:0007669"/>
    <property type="project" value="UniProtKB-EC"/>
</dbReference>
<dbReference type="Pfam" id="PF01242">
    <property type="entry name" value="PTPS"/>
    <property type="match status" value="1"/>
</dbReference>
<evidence type="ECO:0000256" key="5">
    <source>
        <dbReference type="ARBA" id="ARBA00031449"/>
    </source>
</evidence>
<comment type="similarity">
    <text evidence="2">Belongs to the PTPS family. QueD subfamily.</text>
</comment>
<dbReference type="OrthoDB" id="5820615at2"/>
<dbReference type="EMBL" id="AYKG01000056">
    <property type="protein sequence ID" value="ROO24844.1"/>
    <property type="molecule type" value="Genomic_DNA"/>
</dbReference>
<comment type="caution">
    <text evidence="7">The sequence shown here is derived from an EMBL/GenBank/DDBJ whole genome shotgun (WGS) entry which is preliminary data.</text>
</comment>
<comment type="catalytic activity">
    <reaction evidence="6">
        <text>7,8-dihydroneopterin 3'-triphosphate + H2O = 6-carboxy-5,6,7,8-tetrahydropterin + triphosphate + acetaldehyde + 2 H(+)</text>
        <dbReference type="Rhea" id="RHEA:27966"/>
        <dbReference type="ChEBI" id="CHEBI:15343"/>
        <dbReference type="ChEBI" id="CHEBI:15377"/>
        <dbReference type="ChEBI" id="CHEBI:15378"/>
        <dbReference type="ChEBI" id="CHEBI:18036"/>
        <dbReference type="ChEBI" id="CHEBI:58462"/>
        <dbReference type="ChEBI" id="CHEBI:61032"/>
        <dbReference type="EC" id="4.1.2.50"/>
    </reaction>
</comment>
<comment type="pathway">
    <text evidence="1">Purine metabolism; 7-cyano-7-deazaguanine biosynthesis.</text>
</comment>
<evidence type="ECO:0000313" key="8">
    <source>
        <dbReference type="Proteomes" id="UP000285310"/>
    </source>
</evidence>
<name>A0A423PGZ5_9GAMM</name>
<organism evidence="7 8">
    <name type="scientific">Salinisphaera japonica YTM-1</name>
    <dbReference type="NCBI Taxonomy" id="1209778"/>
    <lineage>
        <taxon>Bacteria</taxon>
        <taxon>Pseudomonadati</taxon>
        <taxon>Pseudomonadota</taxon>
        <taxon>Gammaproteobacteria</taxon>
        <taxon>Salinisphaerales</taxon>
        <taxon>Salinisphaeraceae</taxon>
        <taxon>Salinisphaera</taxon>
    </lineage>
</organism>
<dbReference type="EC" id="4.1.2.50" evidence="3"/>
<evidence type="ECO:0000313" key="7">
    <source>
        <dbReference type="EMBL" id="ROO24844.1"/>
    </source>
</evidence>